<sequence length="547" mass="60400">MKRKERRGSSAMSIDSLLNPLSVSAEQQPITPPAAKVAKPTASMATESSQLYGRPHIPSIRDAVTQQTIPGFPLPPLPHVLPSYVNSSQEKTPPEDYANKPPVLAQSEACGQPISSSPANPALDSSSAAAPIARPGNSPGDTPSHSTKPDMGYGTPSSTQLSKAPESREQGPRAVKTGGFLPGPPIPYGGTHEVGKLPPVKRGEIFLWKPFANPNEVESPYKFLQTPSGPRLVNTAEPDKAKDKAKDTRSGFSGFFGKDGFVQARWPASRQELGRLSSKPSPFHGLEPGVRRGPGPFRPTNPVPAHFLNLADARPWEPLGYPHLIDHSRFDGNADLTSFRACDAIFTVLYNYNPRFCRLFFAQSPQSLEFRVIDRRFGRHDPESHLGLPTWFITRYGDQIRIEYFPKNQKKESRGTVGIMYERMLSGRYIPRRLKDEGSGAETLNDVERMEEWGSWIGKEALLEELYSRKPHFKVEIWVNGKMSHPDYPNEDKGEGGRQKERGVHEYDQPYDPGAGGGPGDTETLPPTDAELEDINDMMGSLWSDEP</sequence>
<accession>A0AAE0P3Q5</accession>
<evidence type="ECO:0000313" key="2">
    <source>
        <dbReference type="EMBL" id="KAK3392786.1"/>
    </source>
</evidence>
<keyword evidence="3" id="KW-1185">Reference proteome</keyword>
<gene>
    <name evidence="2" type="ORF">B0H63DRAFT_1769</name>
</gene>
<feature type="region of interest" description="Disordered" evidence="1">
    <location>
        <begin position="222"/>
        <end position="248"/>
    </location>
</feature>
<feature type="compositionally biased region" description="Basic and acidic residues" evidence="1">
    <location>
        <begin position="484"/>
        <end position="508"/>
    </location>
</feature>
<name>A0AAE0P3Q5_9PEZI</name>
<organism evidence="2 3">
    <name type="scientific">Podospora didyma</name>
    <dbReference type="NCBI Taxonomy" id="330526"/>
    <lineage>
        <taxon>Eukaryota</taxon>
        <taxon>Fungi</taxon>
        <taxon>Dikarya</taxon>
        <taxon>Ascomycota</taxon>
        <taxon>Pezizomycotina</taxon>
        <taxon>Sordariomycetes</taxon>
        <taxon>Sordariomycetidae</taxon>
        <taxon>Sordariales</taxon>
        <taxon>Podosporaceae</taxon>
        <taxon>Podospora</taxon>
    </lineage>
</organism>
<feature type="compositionally biased region" description="Polar residues" evidence="1">
    <location>
        <begin position="113"/>
        <end position="128"/>
    </location>
</feature>
<feature type="compositionally biased region" description="Low complexity" evidence="1">
    <location>
        <begin position="33"/>
        <end position="42"/>
    </location>
</feature>
<proteinExistence type="predicted"/>
<feature type="region of interest" description="Disordered" evidence="1">
    <location>
        <begin position="20"/>
        <end position="186"/>
    </location>
</feature>
<dbReference type="AlphaFoldDB" id="A0AAE0P3Q5"/>
<evidence type="ECO:0000256" key="1">
    <source>
        <dbReference type="SAM" id="MobiDB-lite"/>
    </source>
</evidence>
<reference evidence="2" key="1">
    <citation type="journal article" date="2023" name="Mol. Phylogenet. Evol.">
        <title>Genome-scale phylogeny and comparative genomics of the fungal order Sordariales.</title>
        <authorList>
            <person name="Hensen N."/>
            <person name="Bonometti L."/>
            <person name="Westerberg I."/>
            <person name="Brannstrom I.O."/>
            <person name="Guillou S."/>
            <person name="Cros-Aarteil S."/>
            <person name="Calhoun S."/>
            <person name="Haridas S."/>
            <person name="Kuo A."/>
            <person name="Mondo S."/>
            <person name="Pangilinan J."/>
            <person name="Riley R."/>
            <person name="LaButti K."/>
            <person name="Andreopoulos B."/>
            <person name="Lipzen A."/>
            <person name="Chen C."/>
            <person name="Yan M."/>
            <person name="Daum C."/>
            <person name="Ng V."/>
            <person name="Clum A."/>
            <person name="Steindorff A."/>
            <person name="Ohm R.A."/>
            <person name="Martin F."/>
            <person name="Silar P."/>
            <person name="Natvig D.O."/>
            <person name="Lalanne C."/>
            <person name="Gautier V."/>
            <person name="Ament-Velasquez S.L."/>
            <person name="Kruys A."/>
            <person name="Hutchinson M.I."/>
            <person name="Powell A.J."/>
            <person name="Barry K."/>
            <person name="Miller A.N."/>
            <person name="Grigoriev I.V."/>
            <person name="Debuchy R."/>
            <person name="Gladieux P."/>
            <person name="Hiltunen Thoren M."/>
            <person name="Johannesson H."/>
        </authorList>
    </citation>
    <scope>NUCLEOTIDE SEQUENCE</scope>
    <source>
        <strain evidence="2">CBS 232.78</strain>
    </source>
</reference>
<protein>
    <submittedName>
        <fullName evidence="2">Uncharacterized protein</fullName>
    </submittedName>
</protein>
<feature type="compositionally biased region" description="Basic and acidic residues" evidence="1">
    <location>
        <begin position="237"/>
        <end position="248"/>
    </location>
</feature>
<evidence type="ECO:0000313" key="3">
    <source>
        <dbReference type="Proteomes" id="UP001285441"/>
    </source>
</evidence>
<feature type="region of interest" description="Disordered" evidence="1">
    <location>
        <begin position="484"/>
        <end position="547"/>
    </location>
</feature>
<comment type="caution">
    <text evidence="2">The sequence shown here is derived from an EMBL/GenBank/DDBJ whole genome shotgun (WGS) entry which is preliminary data.</text>
</comment>
<reference evidence="2" key="2">
    <citation type="submission" date="2023-06" db="EMBL/GenBank/DDBJ databases">
        <authorList>
            <consortium name="Lawrence Berkeley National Laboratory"/>
            <person name="Haridas S."/>
            <person name="Hensen N."/>
            <person name="Bonometti L."/>
            <person name="Westerberg I."/>
            <person name="Brannstrom I.O."/>
            <person name="Guillou S."/>
            <person name="Cros-Aarteil S."/>
            <person name="Calhoun S."/>
            <person name="Kuo A."/>
            <person name="Mondo S."/>
            <person name="Pangilinan J."/>
            <person name="Riley R."/>
            <person name="LaButti K."/>
            <person name="Andreopoulos B."/>
            <person name="Lipzen A."/>
            <person name="Chen C."/>
            <person name="Yanf M."/>
            <person name="Daum C."/>
            <person name="Ng V."/>
            <person name="Clum A."/>
            <person name="Steindorff A."/>
            <person name="Ohm R."/>
            <person name="Martin F."/>
            <person name="Silar P."/>
            <person name="Natvig D."/>
            <person name="Lalanne C."/>
            <person name="Gautier V."/>
            <person name="Ament-velasquez S.L."/>
            <person name="Kruys A."/>
            <person name="Hutchinson M.I."/>
            <person name="Powell A.J."/>
            <person name="Barry K."/>
            <person name="Miller A.N."/>
            <person name="Grigoriev I.V."/>
            <person name="Debuchy R."/>
            <person name="Gladieux P."/>
            <person name="Thoren M.H."/>
            <person name="Johannesson H."/>
        </authorList>
    </citation>
    <scope>NUCLEOTIDE SEQUENCE</scope>
    <source>
        <strain evidence="2">CBS 232.78</strain>
    </source>
</reference>
<dbReference type="Proteomes" id="UP001285441">
    <property type="component" value="Unassembled WGS sequence"/>
</dbReference>
<dbReference type="EMBL" id="JAULSW010000001">
    <property type="protein sequence ID" value="KAK3392786.1"/>
    <property type="molecule type" value="Genomic_DNA"/>
</dbReference>